<feature type="site" description="Raises pKa of active site His" evidence="6">
    <location>
        <position position="148"/>
    </location>
</feature>
<organism evidence="8 9">
    <name type="scientific">Planococcus plakortidis</name>
    <dbReference type="NCBI Taxonomy" id="1038856"/>
    <lineage>
        <taxon>Bacteria</taxon>
        <taxon>Bacillati</taxon>
        <taxon>Bacillota</taxon>
        <taxon>Bacilli</taxon>
        <taxon>Bacillales</taxon>
        <taxon>Caryophanaceae</taxon>
        <taxon>Planococcus</taxon>
    </lineage>
</organism>
<dbReference type="UniPathway" id="UPA00074">
    <property type="reaction ID" value="UER00126"/>
</dbReference>
<dbReference type="GO" id="GO:0006189">
    <property type="term" value="P:'de novo' IMP biosynthetic process"/>
    <property type="evidence" value="ECO:0007669"/>
    <property type="project" value="UniProtKB-UniRule"/>
</dbReference>
<evidence type="ECO:0000259" key="7">
    <source>
        <dbReference type="Pfam" id="PF00551"/>
    </source>
</evidence>
<dbReference type="SUPFAM" id="SSF53328">
    <property type="entry name" value="Formyltransferase"/>
    <property type="match status" value="1"/>
</dbReference>
<accession>A0A1C7E544</accession>
<name>A0A1C7E544_9BACL</name>
<dbReference type="PANTHER" id="PTHR43369">
    <property type="entry name" value="PHOSPHORIBOSYLGLYCINAMIDE FORMYLTRANSFERASE"/>
    <property type="match status" value="1"/>
</dbReference>
<dbReference type="STRING" id="1038856.BBI15_00330"/>
<protein>
    <recommendedName>
        <fullName evidence="6">Phosphoribosylglycinamide formyltransferase</fullName>
        <ecNumber evidence="6">2.1.2.2</ecNumber>
    </recommendedName>
    <alternativeName>
        <fullName evidence="6">5'-phosphoribosylglycinamide transformylase</fullName>
    </alternativeName>
    <alternativeName>
        <fullName evidence="6">GAR transformylase</fullName>
        <shortName evidence="6">GART</shortName>
    </alternativeName>
</protein>
<dbReference type="OrthoDB" id="9806170at2"/>
<dbReference type="HAMAP" id="MF_01930">
    <property type="entry name" value="PurN"/>
    <property type="match status" value="1"/>
</dbReference>
<evidence type="ECO:0000313" key="9">
    <source>
        <dbReference type="Proteomes" id="UP000092650"/>
    </source>
</evidence>
<dbReference type="PROSITE" id="PS00373">
    <property type="entry name" value="GART"/>
    <property type="match status" value="1"/>
</dbReference>
<dbReference type="KEGG" id="ppla:BBI15_00330"/>
<keyword evidence="3 6" id="KW-0658">Purine biosynthesis</keyword>
<evidence type="ECO:0000256" key="4">
    <source>
        <dbReference type="ARBA" id="ARBA00038440"/>
    </source>
</evidence>
<comment type="function">
    <text evidence="6">Catalyzes the transfer of a formyl group from 10-formyltetrahydrofolate to 5-phospho-ribosyl-glycinamide (GAR), producing 5-phospho-ribosyl-N-formylglycinamide (FGAR) and tetrahydrofolate.</text>
</comment>
<feature type="binding site" evidence="6">
    <location>
        <begin position="15"/>
        <end position="17"/>
    </location>
    <ligand>
        <name>N(1)-(5-phospho-beta-D-ribosyl)glycinamide</name>
        <dbReference type="ChEBI" id="CHEBI:143788"/>
    </ligand>
</feature>
<evidence type="ECO:0000256" key="5">
    <source>
        <dbReference type="ARBA" id="ARBA00047664"/>
    </source>
</evidence>
<dbReference type="EMBL" id="CP016539">
    <property type="protein sequence ID" value="ANU18801.1"/>
    <property type="molecule type" value="Genomic_DNA"/>
</dbReference>
<dbReference type="NCBIfam" id="TIGR00639">
    <property type="entry name" value="PurN"/>
    <property type="match status" value="1"/>
</dbReference>
<sequence>MKNRTKMAVFASGNGSNFQALYEATQDGRLDADIVLVVTDKPSAFVLERAEQAGVPAFSFTPREYASKQAYESMLVEELDKAGVEWLVLAGFMRLIGPALLEAYENRIVNIHPSVLPAFPGKDAIGQTLDAGAEEAGVTVHFVDEGMDTGAIIAQRSFAVDGADRETVERKIHEIEHQLYPESLQQLFSRQQSV</sequence>
<evidence type="ECO:0000256" key="1">
    <source>
        <dbReference type="ARBA" id="ARBA00005054"/>
    </source>
</evidence>
<feature type="binding site" evidence="6">
    <location>
        <position position="110"/>
    </location>
    <ligand>
        <name>(6R)-10-formyltetrahydrofolate</name>
        <dbReference type="ChEBI" id="CHEBI:195366"/>
    </ligand>
</feature>
<dbReference type="Gene3D" id="3.40.50.170">
    <property type="entry name" value="Formyl transferase, N-terminal domain"/>
    <property type="match status" value="1"/>
</dbReference>
<feature type="domain" description="Formyl transferase N-terminal" evidence="7">
    <location>
        <begin position="6"/>
        <end position="183"/>
    </location>
</feature>
<evidence type="ECO:0000256" key="6">
    <source>
        <dbReference type="HAMAP-Rule" id="MF_01930"/>
    </source>
</evidence>
<reference evidence="8" key="1">
    <citation type="submission" date="2016-10" db="EMBL/GenBank/DDBJ databases">
        <authorList>
            <person name="See-Too W.S."/>
        </authorList>
    </citation>
    <scope>NUCLEOTIDE SEQUENCE [LARGE SCALE GENOMIC DNA]</scope>
    <source>
        <strain evidence="8">DSM 23997</strain>
    </source>
</reference>
<dbReference type="RefSeq" id="WP_068868573.1">
    <property type="nucleotide sequence ID" value="NZ_CP016539.2"/>
</dbReference>
<comment type="catalytic activity">
    <reaction evidence="5 6">
        <text>N(1)-(5-phospho-beta-D-ribosyl)glycinamide + (6R)-10-formyltetrahydrofolate = N(2)-formyl-N(1)-(5-phospho-beta-D-ribosyl)glycinamide + (6S)-5,6,7,8-tetrahydrofolate + H(+)</text>
        <dbReference type="Rhea" id="RHEA:15053"/>
        <dbReference type="ChEBI" id="CHEBI:15378"/>
        <dbReference type="ChEBI" id="CHEBI:57453"/>
        <dbReference type="ChEBI" id="CHEBI:143788"/>
        <dbReference type="ChEBI" id="CHEBI:147286"/>
        <dbReference type="ChEBI" id="CHEBI:195366"/>
        <dbReference type="EC" id="2.1.2.2"/>
    </reaction>
</comment>
<feature type="binding site" evidence="6">
    <location>
        <position position="68"/>
    </location>
    <ligand>
        <name>(6R)-10-formyltetrahydrofolate</name>
        <dbReference type="ChEBI" id="CHEBI:195366"/>
    </ligand>
</feature>
<feature type="active site" description="Proton donor" evidence="6">
    <location>
        <position position="112"/>
    </location>
</feature>
<comment type="pathway">
    <text evidence="1 6">Purine metabolism; IMP biosynthesis via de novo pathway; N(2)-formyl-N(1)-(5-phospho-D-ribosyl)glycinamide from N(1)-(5-phospho-D-ribosyl)glycinamide (10-formyl THF route): step 1/1.</text>
</comment>
<dbReference type="CDD" id="cd08645">
    <property type="entry name" value="FMT_core_GART"/>
    <property type="match status" value="1"/>
</dbReference>
<evidence type="ECO:0000313" key="8">
    <source>
        <dbReference type="EMBL" id="ANU18801.1"/>
    </source>
</evidence>
<dbReference type="GO" id="GO:0005829">
    <property type="term" value="C:cytosol"/>
    <property type="evidence" value="ECO:0007669"/>
    <property type="project" value="TreeGrafter"/>
</dbReference>
<dbReference type="InterPro" id="IPR036477">
    <property type="entry name" value="Formyl_transf_N_sf"/>
</dbReference>
<dbReference type="AlphaFoldDB" id="A0A1C7E544"/>
<feature type="binding site" evidence="6">
    <location>
        <begin position="93"/>
        <end position="96"/>
    </location>
    <ligand>
        <name>(6R)-10-formyltetrahydrofolate</name>
        <dbReference type="ChEBI" id="CHEBI:195366"/>
    </ligand>
</feature>
<keyword evidence="2 6" id="KW-0808">Transferase</keyword>
<evidence type="ECO:0000256" key="3">
    <source>
        <dbReference type="ARBA" id="ARBA00022755"/>
    </source>
</evidence>
<comment type="similarity">
    <text evidence="4 6">Belongs to the GART family.</text>
</comment>
<dbReference type="EC" id="2.1.2.2" evidence="6"/>
<dbReference type="InterPro" id="IPR004607">
    <property type="entry name" value="GART"/>
</dbReference>
<dbReference type="GO" id="GO:0004644">
    <property type="term" value="F:phosphoribosylglycinamide formyltransferase activity"/>
    <property type="evidence" value="ECO:0007669"/>
    <property type="project" value="UniProtKB-UniRule"/>
</dbReference>
<dbReference type="InterPro" id="IPR002376">
    <property type="entry name" value="Formyl_transf_N"/>
</dbReference>
<dbReference type="PANTHER" id="PTHR43369:SF2">
    <property type="entry name" value="PHOSPHORIBOSYLGLYCINAMIDE FORMYLTRANSFERASE"/>
    <property type="match status" value="1"/>
</dbReference>
<evidence type="ECO:0000256" key="2">
    <source>
        <dbReference type="ARBA" id="ARBA00022679"/>
    </source>
</evidence>
<dbReference type="Proteomes" id="UP000092650">
    <property type="component" value="Chromosome"/>
</dbReference>
<proteinExistence type="inferred from homology"/>
<gene>
    <name evidence="6" type="primary">purN</name>
    <name evidence="8" type="ORF">BBI15_00330</name>
</gene>
<dbReference type="Pfam" id="PF00551">
    <property type="entry name" value="Formyl_trans_N"/>
    <property type="match status" value="1"/>
</dbReference>
<keyword evidence="9" id="KW-1185">Reference proteome</keyword>
<dbReference type="InterPro" id="IPR001555">
    <property type="entry name" value="GART_AS"/>
</dbReference>